<evidence type="ECO:0000256" key="1">
    <source>
        <dbReference type="ARBA" id="ARBA00022857"/>
    </source>
</evidence>
<comment type="cofactor">
    <cofactor evidence="4">
        <name>NADP(+)</name>
        <dbReference type="ChEBI" id="CHEBI:58349"/>
    </cofactor>
    <text evidence="4">Binds 1 NADP(+) per subunit.</text>
</comment>
<comment type="domain">
    <text evidence="4">Contains a large N-terminal NADP-binding domain, and a smaller C-terminal substrate-binding domain.</text>
</comment>
<feature type="binding site" evidence="4">
    <location>
        <begin position="31"/>
        <end position="32"/>
    </location>
    <ligand>
        <name>NADP(+)</name>
        <dbReference type="ChEBI" id="CHEBI:58349"/>
    </ligand>
</feature>
<evidence type="ECO:0000313" key="7">
    <source>
        <dbReference type="Proteomes" id="UP000584642"/>
    </source>
</evidence>
<feature type="binding site" evidence="4">
    <location>
        <position position="186"/>
    </location>
    <ligand>
        <name>substrate</name>
    </ligand>
</feature>
<dbReference type="GO" id="GO:0008712">
    <property type="term" value="F:ADP-glyceromanno-heptose 6-epimerase activity"/>
    <property type="evidence" value="ECO:0007669"/>
    <property type="project" value="UniProtKB-EC"/>
</dbReference>
<feature type="binding site" evidence="4">
    <location>
        <position position="90"/>
    </location>
    <ligand>
        <name>NADP(+)</name>
        <dbReference type="ChEBI" id="CHEBI:58349"/>
    </ligand>
</feature>
<feature type="binding site" evidence="4">
    <location>
        <begin position="207"/>
        <end position="210"/>
    </location>
    <ligand>
        <name>substrate</name>
    </ligand>
</feature>
<dbReference type="Pfam" id="PF01370">
    <property type="entry name" value="Epimerase"/>
    <property type="match status" value="1"/>
</dbReference>
<accession>A0ABX2TBF2</accession>
<feature type="binding site" evidence="4">
    <location>
        <begin position="10"/>
        <end position="11"/>
    </location>
    <ligand>
        <name>NADP(+)</name>
        <dbReference type="ChEBI" id="CHEBI:58349"/>
    </ligand>
</feature>
<dbReference type="Gene3D" id="3.40.50.720">
    <property type="entry name" value="NAD(P)-binding Rossmann-like Domain"/>
    <property type="match status" value="1"/>
</dbReference>
<feature type="binding site" evidence="4">
    <location>
        <begin position="73"/>
        <end position="77"/>
    </location>
    <ligand>
        <name>NADP(+)</name>
        <dbReference type="ChEBI" id="CHEBI:58349"/>
    </ligand>
</feature>
<dbReference type="RefSeq" id="WP_180283387.1">
    <property type="nucleotide sequence ID" value="NZ_JABFDB010000012.1"/>
</dbReference>
<feature type="binding site" evidence="4">
    <location>
        <position position="193"/>
    </location>
    <ligand>
        <name>substrate</name>
    </ligand>
</feature>
<dbReference type="PANTHER" id="PTHR43103">
    <property type="entry name" value="NUCLEOSIDE-DIPHOSPHATE-SUGAR EPIMERASE"/>
    <property type="match status" value="1"/>
</dbReference>
<feature type="binding site" evidence="4">
    <location>
        <position position="147"/>
    </location>
    <ligand>
        <name>NADP(+)</name>
        <dbReference type="ChEBI" id="CHEBI:58349"/>
    </ligand>
</feature>
<comment type="pathway">
    <text evidence="4">Nucleotide-sugar biosynthesis; ADP-L-glycero-beta-D-manno-heptose biosynthesis; ADP-L-glycero-beta-D-manno-heptose from D-glycero-beta-D-manno-heptose 7-phosphate: step 4/4.</text>
</comment>
<comment type="similarity">
    <text evidence="4">Belongs to the NAD(P)-dependent epimerase/dehydratase family. HldD subfamily.</text>
</comment>
<evidence type="ECO:0000259" key="5">
    <source>
        <dbReference type="Pfam" id="PF01370"/>
    </source>
</evidence>
<keyword evidence="7" id="KW-1185">Reference proteome</keyword>
<dbReference type="InterPro" id="IPR001509">
    <property type="entry name" value="Epimerase_deHydtase"/>
</dbReference>
<comment type="catalytic activity">
    <reaction evidence="4">
        <text>ADP-D-glycero-beta-D-manno-heptose = ADP-L-glycero-beta-D-manno-heptose</text>
        <dbReference type="Rhea" id="RHEA:17577"/>
        <dbReference type="ChEBI" id="CHEBI:59967"/>
        <dbReference type="ChEBI" id="CHEBI:61506"/>
        <dbReference type="EC" id="5.1.3.20"/>
    </reaction>
</comment>
<comment type="function">
    <text evidence="4">Catalyzes the interconversion between ADP-D-glycero-beta-D-manno-heptose and ADP-L-glycero-beta-D-manno-heptose via an epimerization at carbon 6 of the heptose.</text>
</comment>
<protein>
    <recommendedName>
        <fullName evidence="4">ADP-L-glycero-D-manno-heptose-6-epimerase</fullName>
        <ecNumber evidence="4">5.1.3.20</ecNumber>
    </recommendedName>
    <alternativeName>
        <fullName evidence="4">ADP-L-glycero-beta-D-manno-heptose-6-epimerase</fullName>
        <shortName evidence="4">ADP-glyceromanno-heptose 6-epimerase</shortName>
        <shortName evidence="4">ADP-hep 6-epimerase</shortName>
        <shortName evidence="4">AGME</shortName>
    </alternativeName>
</protein>
<dbReference type="InterPro" id="IPR036291">
    <property type="entry name" value="NAD(P)-bd_dom_sf"/>
</dbReference>
<dbReference type="NCBIfam" id="TIGR02197">
    <property type="entry name" value="heptose_epim"/>
    <property type="match status" value="1"/>
</dbReference>
<reference evidence="6 7" key="1">
    <citation type="submission" date="2020-05" db="EMBL/GenBank/DDBJ databases">
        <title>Azospirillum oleiclasticum sp. nov, a nitrogen-fixing and heavy crude oil-emulsifying bacterium isolated from the crude oil of Yumen Oilfield.</title>
        <authorList>
            <person name="Wu D."/>
            <person name="Cai M."/>
            <person name="Zhang X."/>
        </authorList>
    </citation>
    <scope>NUCLEOTIDE SEQUENCE [LARGE SCALE GENOMIC DNA]</scope>
    <source>
        <strain evidence="6 7">ROY-1-1-2</strain>
    </source>
</reference>
<feature type="active site" description="Proton acceptor" evidence="4">
    <location>
        <position position="184"/>
    </location>
</feature>
<name>A0ABX2TBF2_9PROT</name>
<organism evidence="6 7">
    <name type="scientific">Azospirillum oleiclasticum</name>
    <dbReference type="NCBI Taxonomy" id="2735135"/>
    <lineage>
        <taxon>Bacteria</taxon>
        <taxon>Pseudomonadati</taxon>
        <taxon>Pseudomonadota</taxon>
        <taxon>Alphaproteobacteria</taxon>
        <taxon>Rhodospirillales</taxon>
        <taxon>Azospirillaceae</taxon>
        <taxon>Azospirillum</taxon>
    </lineage>
</organism>
<dbReference type="InterPro" id="IPR011912">
    <property type="entry name" value="Heptose_epim"/>
</dbReference>
<evidence type="ECO:0000256" key="3">
    <source>
        <dbReference type="ARBA" id="ARBA00023277"/>
    </source>
</evidence>
<feature type="binding site" evidence="4">
    <location>
        <position position="184"/>
    </location>
    <ligand>
        <name>NADP(+)</name>
        <dbReference type="ChEBI" id="CHEBI:58349"/>
    </ligand>
</feature>
<feature type="binding site" evidence="4">
    <location>
        <position position="38"/>
    </location>
    <ligand>
        <name>NADP(+)</name>
        <dbReference type="ChEBI" id="CHEBI:58349"/>
    </ligand>
</feature>
<dbReference type="CDD" id="cd05248">
    <property type="entry name" value="ADP_GME_SDR_e"/>
    <property type="match status" value="1"/>
</dbReference>
<dbReference type="EC" id="5.1.3.20" evidence="4"/>
<feature type="binding site" evidence="4">
    <location>
        <position position="221"/>
    </location>
    <ligand>
        <name>substrate</name>
    </ligand>
</feature>
<feature type="binding site" evidence="4">
    <location>
        <position position="175"/>
    </location>
    <ligand>
        <name>substrate</name>
    </ligand>
</feature>
<keyword evidence="3 4" id="KW-0119">Carbohydrate metabolism</keyword>
<evidence type="ECO:0000256" key="4">
    <source>
        <dbReference type="HAMAP-Rule" id="MF_01601"/>
    </source>
</evidence>
<evidence type="ECO:0000256" key="2">
    <source>
        <dbReference type="ARBA" id="ARBA00023235"/>
    </source>
</evidence>
<comment type="caution">
    <text evidence="6">The sequence shown here is derived from an EMBL/GenBank/DDBJ whole genome shotgun (WGS) entry which is preliminary data.</text>
</comment>
<keyword evidence="1 4" id="KW-0521">NADP</keyword>
<keyword evidence="2 4" id="KW-0413">Isomerase</keyword>
<dbReference type="PANTHER" id="PTHR43103:SF3">
    <property type="entry name" value="ADP-L-GLYCERO-D-MANNO-HEPTOSE-6-EPIMERASE"/>
    <property type="match status" value="1"/>
</dbReference>
<comment type="subunit">
    <text evidence="4">Homopentamer.</text>
</comment>
<feature type="binding site" evidence="4">
    <location>
        <position position="286"/>
    </location>
    <ligand>
        <name>substrate</name>
    </ligand>
</feature>
<dbReference type="SUPFAM" id="SSF51735">
    <property type="entry name" value="NAD(P)-binding Rossmann-fold domains"/>
    <property type="match status" value="1"/>
</dbReference>
<dbReference type="Gene3D" id="3.90.25.10">
    <property type="entry name" value="UDP-galactose 4-epimerase, domain 1"/>
    <property type="match status" value="1"/>
</dbReference>
<dbReference type="Proteomes" id="UP000584642">
    <property type="component" value="Unassembled WGS sequence"/>
</dbReference>
<comment type="caution">
    <text evidence="4">Lacks conserved residue(s) required for the propagation of feature annotation.</text>
</comment>
<gene>
    <name evidence="6" type="primary">rfaD</name>
    <name evidence="4" type="synonym">hldD</name>
    <name evidence="6" type="ORF">HND93_18030</name>
</gene>
<dbReference type="EMBL" id="JABFDB010000012">
    <property type="protein sequence ID" value="NYZ21615.1"/>
    <property type="molecule type" value="Genomic_DNA"/>
</dbReference>
<feature type="domain" description="NAD-dependent epimerase/dehydratase" evidence="5">
    <location>
        <begin position="2"/>
        <end position="249"/>
    </location>
</feature>
<evidence type="ECO:0000313" key="6">
    <source>
        <dbReference type="EMBL" id="NYZ21615.1"/>
    </source>
</evidence>
<sequence>MIVVTGGAGFIGSNLVAALEARGIVDVAVVDRFGSDDKWRNLAKRELAALVPPEEVMAFLDAHAAEVDVVFHLGAISATTERDVDLIVRNNVVLSMELWRWCAWRGARLIYASSAATYGGGEHGFVDDEQPDALAMLRPLNAYGWSKHLFDRRVARAVVRGEPAPPQWAGLKFFNVYGPNERHKGDMMSVVAKLHPQLATGKGARLFKSHRPDYDHGGQLRDFIWVGDCVDVMLWLLDNPGVSGLFNVGTGRARSFRDLAEATFAALGRAPDIEYFDMPEELQGKYQYFTQADTGKLRAAGFDLPFTELEEGVRRYVQDFLSTDDPYA</sequence>
<feature type="binding site" evidence="4">
    <location>
        <position position="176"/>
    </location>
    <ligand>
        <name>NADP(+)</name>
        <dbReference type="ChEBI" id="CHEBI:58349"/>
    </ligand>
</feature>
<dbReference type="HAMAP" id="MF_01601">
    <property type="entry name" value="Heptose_epimerase"/>
    <property type="match status" value="1"/>
</dbReference>
<feature type="active site" description="Proton acceptor" evidence="4">
    <location>
        <position position="143"/>
    </location>
</feature>
<proteinExistence type="inferred from homology"/>